<dbReference type="Proteomes" id="UP000002297">
    <property type="component" value="Chromosome"/>
</dbReference>
<dbReference type="EMBL" id="CP002046">
    <property type="protein sequence ID" value="EAP86642.1"/>
    <property type="molecule type" value="Genomic_DNA"/>
</dbReference>
<evidence type="ECO:0000259" key="1">
    <source>
        <dbReference type="Pfam" id="PF13454"/>
    </source>
</evidence>
<evidence type="ECO:0000313" key="2">
    <source>
        <dbReference type="EMBL" id="EAP86642.1"/>
    </source>
</evidence>
<dbReference type="GeneID" id="89454009"/>
<dbReference type="Pfam" id="PF13454">
    <property type="entry name" value="NAD_binding_9"/>
    <property type="match status" value="1"/>
</dbReference>
<gene>
    <name evidence="2" type="ordered locus">CA2559_11418</name>
</gene>
<dbReference type="AlphaFoldDB" id="A3UA06"/>
<dbReference type="InterPro" id="IPR038732">
    <property type="entry name" value="HpyO/CreE_NAD-binding"/>
</dbReference>
<feature type="domain" description="FAD-dependent urate hydroxylase HpyO/Asp monooxygenase CreE-like FAD/NAD(P)-binding" evidence="1">
    <location>
        <begin position="10"/>
        <end position="173"/>
    </location>
</feature>
<dbReference type="STRING" id="216432.CA2559_11418"/>
<name>A3UA06_CROAH</name>
<reference evidence="2 3" key="1">
    <citation type="journal article" date="2010" name="J. Bacteriol.">
        <title>The complete genome sequence of Croceibacter atlanticus HTCC2559T.</title>
        <authorList>
            <person name="Oh H.M."/>
            <person name="Kang I."/>
            <person name="Ferriera S."/>
            <person name="Giovannoni S.J."/>
            <person name="Cho J.C."/>
        </authorList>
    </citation>
    <scope>NUCLEOTIDE SEQUENCE [LARGE SCALE GENOMIC DNA]</scope>
    <source>
        <strain evidence="3">ATCC BAA-628 / HTCC2559 / KCTC 12090</strain>
    </source>
</reference>
<keyword evidence="3" id="KW-1185">Reference proteome</keyword>
<dbReference type="eggNOG" id="COG4529">
    <property type="taxonomic scope" value="Bacteria"/>
</dbReference>
<dbReference type="PANTHER" id="PTHR40254">
    <property type="entry name" value="BLR0577 PROTEIN"/>
    <property type="match status" value="1"/>
</dbReference>
<dbReference type="PANTHER" id="PTHR40254:SF1">
    <property type="entry name" value="BLR0577 PROTEIN"/>
    <property type="match status" value="1"/>
</dbReference>
<accession>A3UA06</accession>
<dbReference type="RefSeq" id="WP_013188023.1">
    <property type="nucleotide sequence ID" value="NC_014230.1"/>
</dbReference>
<protein>
    <recommendedName>
        <fullName evidence="1">FAD-dependent urate hydroxylase HpyO/Asp monooxygenase CreE-like FAD/NAD(P)-binding domain-containing protein</fullName>
    </recommendedName>
</protein>
<proteinExistence type="predicted"/>
<sequence>MQTETFHIGIVGFGPKGLYSFERLLAYLNHFKVETQVNIHLFNESSSFVAGWVYHKDQPEYLLMNYPNQFISLQPTSKPSAVCEVLSFSEWLSEKQKESIKELDPKVSSRKTVGAYLSFYFEKFCNCLPNNVSVYKHIASVEDIKQKGDDFKLKTSTNVKLPLLNSIVITTGHTPSIRSKEEFFNAPNNIPFVYPIEKKLSVVNPQSTAILKGIGLTAIDAILGLTEGKNGKFKQKSNNEYSYLKSGNEPKIIYPYSRSGIPIIPRGENALNYEQTSFFLKDFIASQNFKPHSLDFETDVLPIIKQDIVGEFYNTLFQLHNVSYRQYEDFNGLNIRIEKFHKEHPEIEKFEAENLLAPTLALNVASFKNVYEFWTFWCLENEKAKSPYVAAASAWRYLSKEFNLLYSQQKLTKKSKQLFQTKYFGLFNKISYGPPLVNIKKMLALIEANILDFSFSESPTISKNTISNSNQSSIYDWLIDARLPRGFSNSKSVLFNSENSAKLFTTTKFSNTTHELHCTATGHPISKDGEPLKSIVLYGTPTENILFDNDTLSRTHNDTVSGWAKNIANNLSVTTQLISS</sequence>
<dbReference type="InterPro" id="IPR052189">
    <property type="entry name" value="L-asp_N-monooxygenase_NS-form"/>
</dbReference>
<dbReference type="KEGG" id="cat:CA2559_11418"/>
<organism evidence="2 3">
    <name type="scientific">Croceibacter atlanticus (strain ATCC BAA-628 / JCM 21780 / CIP 108009 / IAM 15332 / KCTC 12090 / HTCC2559)</name>
    <dbReference type="NCBI Taxonomy" id="216432"/>
    <lineage>
        <taxon>Bacteria</taxon>
        <taxon>Pseudomonadati</taxon>
        <taxon>Bacteroidota</taxon>
        <taxon>Flavobacteriia</taxon>
        <taxon>Flavobacteriales</taxon>
        <taxon>Flavobacteriaceae</taxon>
        <taxon>Croceibacter</taxon>
    </lineage>
</organism>
<evidence type="ECO:0000313" key="3">
    <source>
        <dbReference type="Proteomes" id="UP000002297"/>
    </source>
</evidence>
<dbReference type="HOGENOM" id="CLU_034530_0_0_10"/>
<dbReference type="OrthoDB" id="6309046at2"/>